<feature type="transmembrane region" description="Helical" evidence="3">
    <location>
        <begin position="27"/>
        <end position="46"/>
    </location>
</feature>
<gene>
    <name evidence="4" type="ORF">C4B25_02485</name>
</gene>
<evidence type="ECO:0000313" key="4">
    <source>
        <dbReference type="EMBL" id="TCG11038.1"/>
    </source>
</evidence>
<keyword evidence="3" id="KW-0472">Membrane</keyword>
<dbReference type="AlphaFoldDB" id="A0A4V2NI11"/>
<evidence type="ECO:0000256" key="3">
    <source>
        <dbReference type="SAM" id="Phobius"/>
    </source>
</evidence>
<keyword evidence="3" id="KW-1133">Transmembrane helix</keyword>
<dbReference type="EMBL" id="PSZP01000015">
    <property type="protein sequence ID" value="TCG11038.1"/>
    <property type="molecule type" value="Genomic_DNA"/>
</dbReference>
<protein>
    <submittedName>
        <fullName evidence="4">Uncharacterized protein</fullName>
    </submittedName>
</protein>
<comment type="caution">
    <text evidence="4">The sequence shown here is derived from an EMBL/GenBank/DDBJ whole genome shotgun (WGS) entry which is preliminary data.</text>
</comment>
<name>A0A4V2NI11_9MOLU</name>
<accession>A0A4V2NI11</accession>
<feature type="region of interest" description="Disordered" evidence="2">
    <location>
        <begin position="340"/>
        <end position="369"/>
    </location>
</feature>
<dbReference type="Proteomes" id="UP000291072">
    <property type="component" value="Unassembled WGS sequence"/>
</dbReference>
<keyword evidence="5" id="KW-1185">Reference proteome</keyword>
<proteinExistence type="predicted"/>
<feature type="compositionally biased region" description="Basic and acidic residues" evidence="2">
    <location>
        <begin position="343"/>
        <end position="358"/>
    </location>
</feature>
<organism evidence="4 5">
    <name type="scientific">Mycoplasma todarodis</name>
    <dbReference type="NCBI Taxonomy" id="1937191"/>
    <lineage>
        <taxon>Bacteria</taxon>
        <taxon>Bacillati</taxon>
        <taxon>Mycoplasmatota</taxon>
        <taxon>Mollicutes</taxon>
        <taxon>Mycoplasmataceae</taxon>
        <taxon>Mycoplasma</taxon>
    </lineage>
</organism>
<reference evidence="4 5" key="1">
    <citation type="submission" date="2018-02" db="EMBL/GenBank/DDBJ databases">
        <title>Mycoplasma marinum and Mycoplasma todarodis sp. nov., moderately halophilic and psychrotolerant mycoplasmas isolated from cephalopods.</title>
        <authorList>
            <person name="Viver T."/>
        </authorList>
    </citation>
    <scope>NUCLEOTIDE SEQUENCE [LARGE SCALE GENOMIC DNA]</scope>
    <source>
        <strain evidence="4 5">5H</strain>
    </source>
</reference>
<evidence type="ECO:0000256" key="2">
    <source>
        <dbReference type="SAM" id="MobiDB-lite"/>
    </source>
</evidence>
<evidence type="ECO:0000313" key="5">
    <source>
        <dbReference type="Proteomes" id="UP000291072"/>
    </source>
</evidence>
<evidence type="ECO:0000256" key="1">
    <source>
        <dbReference type="SAM" id="Coils"/>
    </source>
</evidence>
<keyword evidence="3" id="KW-0812">Transmembrane</keyword>
<sequence length="944" mass="106602">MNIDIIRHIKRDVKILRGLTVKLKRKILLSTSAIIAVAAPVVVTISCSEKDKESWNNTDSNVSTSSAAIDINLNKELVFEGEDGAGSLQFQFKRGVIPMLSQANARLVVEIARYKESTILKDNYKEVLSADFSKLNKENKDVTEKKDYINQKLGAINNLMVEDKVRVTVSTPMKGYEIKDINPLNISGEKLKYEPLKPSEKLIDLAKYAIVNDSLKVNLDKYEKGNLNDVMLSIASGMGILLSNEMDVTLGNKDPLKTFTPMMLFEMIKKMKEKNIKEFDFSYTDKDGKTRENIFKLDQMKPIEDNKAGEIRNDKTVSDKINHVFEELDKIFNPTTVKTVRRKKEDAKPTVKPDEKSQIKTPQPKGGVDAKIKEEVKDIQWAITAANINNQYMNVASIADDINQNKYQKEIADLKEQRKDPTLTKVQIEGIDKQIQVKQDEFLEQSKTFKHEKIEDKLIALSKWTNVNLNKSNESVEITGILVIANLDHTVTIEVETTSKDGKKGYVYGTLIGKEIPKLTKGPTESDAEFQKRQDAQKAELDKLKTKIETRARIIPNIKEFQNLVSQLKFKEDNMTKLAVVVSEINKAADIDSKLEALEKWGNVSIPKTIRGTEITNIIANEDPITGKIHLNIETTSKDSDQNDLVVNILGVIVGKTNKQIDEIAEENKKQTNNINTIIRQLQNKSIKDQDFKYIKNIIDEINSIDNLSKKIEKINAIMGSNLKSTAENNTTITGIKIESKPTGEMKIIITTNTPGALVPEKDVTIDASGESDQVISEKIIKEINKEDKTITDQITSVKAILGIDIPEQQDGGKVVKIAAKLDEKGEVVIDVSVKAPKEIKASDDIDKVADKIKRLLLNSKLQERYKEVLKSKDNDLLLLIANVWDEKTSNTEALESLIDLVLTYSDIFNRLKEWEFFKDWVEQTRMRNLDKIDDILMATILRK</sequence>
<feature type="coiled-coil region" evidence="1">
    <location>
        <begin position="654"/>
        <end position="681"/>
    </location>
</feature>
<keyword evidence="1" id="KW-0175">Coiled coil</keyword>